<reference evidence="2" key="1">
    <citation type="submission" date="2023-03" db="EMBL/GenBank/DDBJ databases">
        <title>Massive genome expansion in bonnet fungi (Mycena s.s.) driven by repeated elements and novel gene families across ecological guilds.</title>
        <authorList>
            <consortium name="Lawrence Berkeley National Laboratory"/>
            <person name="Harder C.B."/>
            <person name="Miyauchi S."/>
            <person name="Viragh M."/>
            <person name="Kuo A."/>
            <person name="Thoen E."/>
            <person name="Andreopoulos B."/>
            <person name="Lu D."/>
            <person name="Skrede I."/>
            <person name="Drula E."/>
            <person name="Henrissat B."/>
            <person name="Morin E."/>
            <person name="Kohler A."/>
            <person name="Barry K."/>
            <person name="LaButti K."/>
            <person name="Morin E."/>
            <person name="Salamov A."/>
            <person name="Lipzen A."/>
            <person name="Mereny Z."/>
            <person name="Hegedus B."/>
            <person name="Baldrian P."/>
            <person name="Stursova M."/>
            <person name="Weitz H."/>
            <person name="Taylor A."/>
            <person name="Grigoriev I.V."/>
            <person name="Nagy L.G."/>
            <person name="Martin F."/>
            <person name="Kauserud H."/>
        </authorList>
    </citation>
    <scope>NUCLEOTIDE SEQUENCE</scope>
    <source>
        <strain evidence="2">CBHHK002</strain>
    </source>
</reference>
<dbReference type="Gene3D" id="3.60.130.30">
    <property type="match status" value="1"/>
</dbReference>
<comment type="caution">
    <text evidence="2">The sequence shown here is derived from an EMBL/GenBank/DDBJ whole genome shotgun (WGS) entry which is preliminary data.</text>
</comment>
<protein>
    <submittedName>
        <fullName evidence="2">Uncharacterized protein</fullName>
    </submittedName>
</protein>
<accession>A0AAD6ZM95</accession>
<keyword evidence="3" id="KW-1185">Reference proteome</keyword>
<organism evidence="2 3">
    <name type="scientific">Mycena albidolilacea</name>
    <dbReference type="NCBI Taxonomy" id="1033008"/>
    <lineage>
        <taxon>Eukaryota</taxon>
        <taxon>Fungi</taxon>
        <taxon>Dikarya</taxon>
        <taxon>Basidiomycota</taxon>
        <taxon>Agaricomycotina</taxon>
        <taxon>Agaricomycetes</taxon>
        <taxon>Agaricomycetidae</taxon>
        <taxon>Agaricales</taxon>
        <taxon>Marasmiineae</taxon>
        <taxon>Mycenaceae</taxon>
        <taxon>Mycena</taxon>
    </lineage>
</organism>
<evidence type="ECO:0000313" key="2">
    <source>
        <dbReference type="EMBL" id="KAJ7328292.1"/>
    </source>
</evidence>
<sequence length="291" mass="32637">MPPQNADRYAFAVLGGHPRDANWGKDVAQKAAELMEEAADGIYGHVFSGVYYGTRREEKKRRKAGKATPLHEKIPRRGPHRSKTAGSSMGGGQEAPTNFFHSVLNTIVLTGLLAQEPFQRIAGFTNTLFQTYAPDLHLYYHTTMERLHNWNKKLRRNFLPTVSVFAAATFNFGPQTVTFPHLDFANLAWGWCAITALGDFDPDLGGHIILWDLKLIIRFPPGCTLFIPSALVRHSNTSIQAHEKHFSFTQYTAAGIFRFVDNGFRIYRGGANSCKISHQSSRIFVRTRNVG</sequence>
<dbReference type="EMBL" id="JARIHO010000039">
    <property type="protein sequence ID" value="KAJ7328292.1"/>
    <property type="molecule type" value="Genomic_DNA"/>
</dbReference>
<evidence type="ECO:0000313" key="3">
    <source>
        <dbReference type="Proteomes" id="UP001218218"/>
    </source>
</evidence>
<gene>
    <name evidence="2" type="ORF">DFH08DRAFT_916676</name>
</gene>
<evidence type="ECO:0000256" key="1">
    <source>
        <dbReference type="SAM" id="MobiDB-lite"/>
    </source>
</evidence>
<dbReference type="AlphaFoldDB" id="A0AAD6ZM95"/>
<name>A0AAD6ZM95_9AGAR</name>
<proteinExistence type="predicted"/>
<feature type="region of interest" description="Disordered" evidence="1">
    <location>
        <begin position="58"/>
        <end position="92"/>
    </location>
</feature>
<dbReference type="Proteomes" id="UP001218218">
    <property type="component" value="Unassembled WGS sequence"/>
</dbReference>